<proteinExistence type="predicted"/>
<gene>
    <name evidence="1" type="ORF">WN944_001896</name>
</gene>
<dbReference type="AlphaFoldDB" id="A0AAP0QN24"/>
<keyword evidence="2" id="KW-1185">Reference proteome</keyword>
<comment type="caution">
    <text evidence="1">The sequence shown here is derived from an EMBL/GenBank/DDBJ whole genome shotgun (WGS) entry which is preliminary data.</text>
</comment>
<dbReference type="Proteomes" id="UP001428341">
    <property type="component" value="Unassembled WGS sequence"/>
</dbReference>
<organism evidence="1 2">
    <name type="scientific">Citrus x changshan-huyou</name>
    <dbReference type="NCBI Taxonomy" id="2935761"/>
    <lineage>
        <taxon>Eukaryota</taxon>
        <taxon>Viridiplantae</taxon>
        <taxon>Streptophyta</taxon>
        <taxon>Embryophyta</taxon>
        <taxon>Tracheophyta</taxon>
        <taxon>Spermatophyta</taxon>
        <taxon>Magnoliopsida</taxon>
        <taxon>eudicotyledons</taxon>
        <taxon>Gunneridae</taxon>
        <taxon>Pentapetalae</taxon>
        <taxon>rosids</taxon>
        <taxon>malvids</taxon>
        <taxon>Sapindales</taxon>
        <taxon>Rutaceae</taxon>
        <taxon>Aurantioideae</taxon>
        <taxon>Citrus</taxon>
    </lineage>
</organism>
<protein>
    <submittedName>
        <fullName evidence="1">Uncharacterized protein</fullName>
    </submittedName>
</protein>
<evidence type="ECO:0000313" key="2">
    <source>
        <dbReference type="Proteomes" id="UP001428341"/>
    </source>
</evidence>
<dbReference type="EMBL" id="JBCGBO010000004">
    <property type="protein sequence ID" value="KAK9209529.1"/>
    <property type="molecule type" value="Genomic_DNA"/>
</dbReference>
<evidence type="ECO:0000313" key="1">
    <source>
        <dbReference type="EMBL" id="KAK9209529.1"/>
    </source>
</evidence>
<reference evidence="1 2" key="1">
    <citation type="submission" date="2024-05" db="EMBL/GenBank/DDBJ databases">
        <title>Haplotype-resolved chromosome-level genome assembly of Huyou (Citrus changshanensis).</title>
        <authorList>
            <person name="Miao C."/>
            <person name="Chen W."/>
            <person name="Wu Y."/>
            <person name="Wang L."/>
            <person name="Zhao S."/>
            <person name="Grierson D."/>
            <person name="Xu C."/>
            <person name="Chen K."/>
        </authorList>
    </citation>
    <scope>NUCLEOTIDE SEQUENCE [LARGE SCALE GENOMIC DNA]</scope>
    <source>
        <strain evidence="1">01-14</strain>
        <tissue evidence="1">Leaf</tissue>
    </source>
</reference>
<accession>A0AAP0QN24</accession>
<sequence>MNGHLCPINKHSISAKQALQIGGYFCHYVHLQSLSHSAPPALILKMQNLKPNGKILNNRKTHLPKITSESIIFKYFEKRIHFSIRQSQ</sequence>
<name>A0AAP0QN24_9ROSI</name>